<accession>A0A6I1GGB2</accession>
<dbReference type="EMBL" id="WBVT01000009">
    <property type="protein sequence ID" value="KAB7790615.1"/>
    <property type="molecule type" value="Genomic_DNA"/>
</dbReference>
<evidence type="ECO:0000259" key="5">
    <source>
        <dbReference type="PROSITE" id="PS50977"/>
    </source>
</evidence>
<evidence type="ECO:0000256" key="3">
    <source>
        <dbReference type="ARBA" id="ARBA00023163"/>
    </source>
</evidence>
<dbReference type="InterPro" id="IPR001647">
    <property type="entry name" value="HTH_TetR"/>
</dbReference>
<evidence type="ECO:0000256" key="2">
    <source>
        <dbReference type="ARBA" id="ARBA00023125"/>
    </source>
</evidence>
<dbReference type="InterPro" id="IPR009057">
    <property type="entry name" value="Homeodomain-like_sf"/>
</dbReference>
<reference evidence="6 7" key="1">
    <citation type="submission" date="2019-09" db="EMBL/GenBank/DDBJ databases">
        <title>Characterization of the phylogenetic diversity of two novel species belonging to the genus Bifidobacterium: Bifidobacterium cebidarum sp. nov. and Bifidobacterium leontopitheci sp. nov.</title>
        <authorList>
            <person name="Lugli G.A."/>
            <person name="Duranti S."/>
            <person name="Milani C."/>
            <person name="Turroni F."/>
            <person name="Ventura M."/>
        </authorList>
    </citation>
    <scope>NUCLEOTIDE SEQUENCE [LARGE SCALE GENOMIC DNA]</scope>
    <source>
        <strain evidence="6 7">LMG 31471</strain>
    </source>
</reference>
<name>A0A6I1GGB2_9BIFI</name>
<keyword evidence="2 4" id="KW-0238">DNA-binding</keyword>
<comment type="caution">
    <text evidence="6">The sequence shown here is derived from an EMBL/GenBank/DDBJ whole genome shotgun (WGS) entry which is preliminary data.</text>
</comment>
<dbReference type="InterPro" id="IPR036271">
    <property type="entry name" value="Tet_transcr_reg_TetR-rel_C_sf"/>
</dbReference>
<keyword evidence="7" id="KW-1185">Reference proteome</keyword>
<gene>
    <name evidence="6" type="ORF">F7D09_0868</name>
</gene>
<dbReference type="Pfam" id="PF00440">
    <property type="entry name" value="TetR_N"/>
    <property type="match status" value="1"/>
</dbReference>
<keyword evidence="1" id="KW-0805">Transcription regulation</keyword>
<dbReference type="InterPro" id="IPR050109">
    <property type="entry name" value="HTH-type_TetR-like_transc_reg"/>
</dbReference>
<proteinExistence type="predicted"/>
<feature type="DNA-binding region" description="H-T-H motif" evidence="4">
    <location>
        <begin position="60"/>
        <end position="79"/>
    </location>
</feature>
<dbReference type="PROSITE" id="PS50977">
    <property type="entry name" value="HTH_TETR_2"/>
    <property type="match status" value="1"/>
</dbReference>
<organism evidence="6 7">
    <name type="scientific">Bifidobacterium leontopitheci</name>
    <dbReference type="NCBI Taxonomy" id="2650774"/>
    <lineage>
        <taxon>Bacteria</taxon>
        <taxon>Bacillati</taxon>
        <taxon>Actinomycetota</taxon>
        <taxon>Actinomycetes</taxon>
        <taxon>Bifidobacteriales</taxon>
        <taxon>Bifidobacteriaceae</taxon>
        <taxon>Bifidobacterium</taxon>
    </lineage>
</organism>
<dbReference type="PRINTS" id="PR00455">
    <property type="entry name" value="HTHTETR"/>
</dbReference>
<evidence type="ECO:0000256" key="4">
    <source>
        <dbReference type="PROSITE-ProRule" id="PRU00335"/>
    </source>
</evidence>
<protein>
    <submittedName>
        <fullName evidence="6">TetR family transcriptional regulator</fullName>
    </submittedName>
</protein>
<sequence>MVDEERDDIMATITAADATAGATQASGHAGRSARTRSATDRKIMQATIDILASQGVGAVTIEEVARRSGVAKTTIYRRYSNADDLLHRMQIETAGAPDFSDLAPTRDGLLRALERIAANFDGTIGLKAVGVVLSSEDGHLQRMAGQILDPARRRFDDFVRRGQQAGAFAADVDTSFLFATILGSMMACTALHGDDAGAWPSRMTAVLWPTLTA</sequence>
<dbReference type="Proteomes" id="UP000441772">
    <property type="component" value="Unassembled WGS sequence"/>
</dbReference>
<dbReference type="GO" id="GO:0000976">
    <property type="term" value="F:transcription cis-regulatory region binding"/>
    <property type="evidence" value="ECO:0007669"/>
    <property type="project" value="TreeGrafter"/>
</dbReference>
<dbReference type="PANTHER" id="PTHR30055:SF234">
    <property type="entry name" value="HTH-TYPE TRANSCRIPTIONAL REGULATOR BETI"/>
    <property type="match status" value="1"/>
</dbReference>
<dbReference type="Gene3D" id="1.10.357.10">
    <property type="entry name" value="Tetracycline Repressor, domain 2"/>
    <property type="match status" value="1"/>
</dbReference>
<dbReference type="AlphaFoldDB" id="A0A6I1GGB2"/>
<dbReference type="Gene3D" id="1.10.10.60">
    <property type="entry name" value="Homeodomain-like"/>
    <property type="match status" value="1"/>
</dbReference>
<dbReference type="PANTHER" id="PTHR30055">
    <property type="entry name" value="HTH-TYPE TRANSCRIPTIONAL REGULATOR RUTR"/>
    <property type="match status" value="1"/>
</dbReference>
<dbReference type="SUPFAM" id="SSF46689">
    <property type="entry name" value="Homeodomain-like"/>
    <property type="match status" value="1"/>
</dbReference>
<evidence type="ECO:0000313" key="7">
    <source>
        <dbReference type="Proteomes" id="UP000441772"/>
    </source>
</evidence>
<dbReference type="GO" id="GO:0003700">
    <property type="term" value="F:DNA-binding transcription factor activity"/>
    <property type="evidence" value="ECO:0007669"/>
    <property type="project" value="TreeGrafter"/>
</dbReference>
<evidence type="ECO:0000256" key="1">
    <source>
        <dbReference type="ARBA" id="ARBA00023015"/>
    </source>
</evidence>
<evidence type="ECO:0000313" key="6">
    <source>
        <dbReference type="EMBL" id="KAB7790615.1"/>
    </source>
</evidence>
<dbReference type="SUPFAM" id="SSF48498">
    <property type="entry name" value="Tetracyclin repressor-like, C-terminal domain"/>
    <property type="match status" value="1"/>
</dbReference>
<feature type="domain" description="HTH tetR-type" evidence="5">
    <location>
        <begin position="37"/>
        <end position="97"/>
    </location>
</feature>
<keyword evidence="3" id="KW-0804">Transcription</keyword>